<dbReference type="InterPro" id="IPR018540">
    <property type="entry name" value="Spo0E-like"/>
</dbReference>
<name>A0A9E8M1L3_9BACI</name>
<dbReference type="EMBL" id="CP106877">
    <property type="protein sequence ID" value="WAA13873.1"/>
    <property type="molecule type" value="Genomic_DNA"/>
</dbReference>
<gene>
    <name evidence="2" type="ORF">OE105_03535</name>
</gene>
<keyword evidence="1" id="KW-1133">Transmembrane helix</keyword>
<reference evidence="2" key="1">
    <citation type="submission" date="2022-09" db="EMBL/GenBank/DDBJ databases">
        <title>Complete Genomes of Fervidibacillus albus and Fervidibacillus halotolerans isolated from tidal flat sediments.</title>
        <authorList>
            <person name="Kwon K.K."/>
            <person name="Yang S.-H."/>
            <person name="Park M.J."/>
            <person name="Oh H.-M."/>
        </authorList>
    </citation>
    <scope>NUCLEOTIDE SEQUENCE</scope>
    <source>
        <strain evidence="2">MEBiC13594</strain>
    </source>
</reference>
<dbReference type="Gene3D" id="4.10.280.10">
    <property type="entry name" value="Helix-loop-helix DNA-binding domain"/>
    <property type="match status" value="1"/>
</dbReference>
<evidence type="ECO:0000313" key="3">
    <source>
        <dbReference type="Proteomes" id="UP001164726"/>
    </source>
</evidence>
<evidence type="ECO:0000256" key="1">
    <source>
        <dbReference type="SAM" id="Phobius"/>
    </source>
</evidence>
<organism evidence="2 3">
    <name type="scientific">Fervidibacillus halotolerans</name>
    <dbReference type="NCBI Taxonomy" id="2980027"/>
    <lineage>
        <taxon>Bacteria</taxon>
        <taxon>Bacillati</taxon>
        <taxon>Bacillota</taxon>
        <taxon>Bacilli</taxon>
        <taxon>Bacillales</taxon>
        <taxon>Bacillaceae</taxon>
        <taxon>Fervidibacillus</taxon>
    </lineage>
</organism>
<dbReference type="SUPFAM" id="SSF140500">
    <property type="entry name" value="BAS1536-like"/>
    <property type="match status" value="1"/>
</dbReference>
<dbReference type="AlphaFoldDB" id="A0A9E8M1L3"/>
<dbReference type="KEGG" id="fhl:OE105_03535"/>
<dbReference type="InterPro" id="IPR036638">
    <property type="entry name" value="HLH_DNA-bd_sf"/>
</dbReference>
<dbReference type="RefSeq" id="WP_275422082.1">
    <property type="nucleotide sequence ID" value="NZ_CP106877.1"/>
</dbReference>
<sequence>MIECARNFGFTAEETLRQSRELDELMNEYIRLFLRPRKKINILIPIFFLFKSLFSRILITHHT</sequence>
<dbReference type="Proteomes" id="UP001164726">
    <property type="component" value="Chromosome"/>
</dbReference>
<keyword evidence="1" id="KW-0812">Transmembrane</keyword>
<accession>A0A9E8M1L3</accession>
<dbReference type="GO" id="GO:0043937">
    <property type="term" value="P:regulation of sporulation"/>
    <property type="evidence" value="ECO:0007669"/>
    <property type="project" value="InterPro"/>
</dbReference>
<keyword evidence="3" id="KW-1185">Reference proteome</keyword>
<protein>
    <submittedName>
        <fullName evidence="2">Aspartyl-phosphate phosphatase Spo0E family protein</fullName>
    </submittedName>
</protein>
<dbReference type="GO" id="GO:0046983">
    <property type="term" value="F:protein dimerization activity"/>
    <property type="evidence" value="ECO:0007669"/>
    <property type="project" value="InterPro"/>
</dbReference>
<evidence type="ECO:0000313" key="2">
    <source>
        <dbReference type="EMBL" id="WAA13873.1"/>
    </source>
</evidence>
<feature type="transmembrane region" description="Helical" evidence="1">
    <location>
        <begin position="40"/>
        <end position="59"/>
    </location>
</feature>
<proteinExistence type="predicted"/>
<dbReference type="InterPro" id="IPR037208">
    <property type="entry name" value="Spo0E-like_sf"/>
</dbReference>
<dbReference type="Pfam" id="PF09388">
    <property type="entry name" value="SpoOE-like"/>
    <property type="match status" value="1"/>
</dbReference>
<keyword evidence="1" id="KW-0472">Membrane</keyword>